<organism evidence="3 4">
    <name type="scientific">Smittium simulii</name>
    <dbReference type="NCBI Taxonomy" id="133385"/>
    <lineage>
        <taxon>Eukaryota</taxon>
        <taxon>Fungi</taxon>
        <taxon>Fungi incertae sedis</taxon>
        <taxon>Zoopagomycota</taxon>
        <taxon>Kickxellomycotina</taxon>
        <taxon>Harpellomycetes</taxon>
        <taxon>Harpellales</taxon>
        <taxon>Legeriomycetaceae</taxon>
        <taxon>Smittium</taxon>
    </lineage>
</organism>
<dbReference type="InterPro" id="IPR050187">
    <property type="entry name" value="Lipid_Phosphate_FormReg"/>
</dbReference>
<comment type="caution">
    <text evidence="3">The sequence shown here is derived from an EMBL/GenBank/DDBJ whole genome shotgun (WGS) entry which is preliminary data.</text>
</comment>
<feature type="region of interest" description="Disordered" evidence="1">
    <location>
        <begin position="335"/>
        <end position="362"/>
    </location>
</feature>
<feature type="compositionally biased region" description="Basic residues" evidence="1">
    <location>
        <begin position="515"/>
        <end position="524"/>
    </location>
</feature>
<dbReference type="OrthoDB" id="3853857at2759"/>
<dbReference type="InterPro" id="IPR016064">
    <property type="entry name" value="NAD/diacylglycerol_kinase_sf"/>
</dbReference>
<gene>
    <name evidence="3" type="ORF">BB561_004058</name>
</gene>
<name>A0A2T9YI95_9FUNG</name>
<evidence type="ECO:0000313" key="3">
    <source>
        <dbReference type="EMBL" id="PVU92053.1"/>
    </source>
</evidence>
<dbReference type="SUPFAM" id="SSF111331">
    <property type="entry name" value="NAD kinase/diacylglycerol kinase-like"/>
    <property type="match status" value="1"/>
</dbReference>
<dbReference type="STRING" id="133385.A0A2T9YI95"/>
<dbReference type="PANTHER" id="PTHR12358">
    <property type="entry name" value="SPHINGOSINE KINASE"/>
    <property type="match status" value="1"/>
</dbReference>
<dbReference type="EMBL" id="MBFR01000176">
    <property type="protein sequence ID" value="PVU92053.1"/>
    <property type="molecule type" value="Genomic_DNA"/>
</dbReference>
<dbReference type="GO" id="GO:0016773">
    <property type="term" value="F:phosphotransferase activity, alcohol group as acceptor"/>
    <property type="evidence" value="ECO:0007669"/>
    <property type="project" value="UniProtKB-ARBA"/>
</dbReference>
<dbReference type="Pfam" id="PF00781">
    <property type="entry name" value="DAGK_cat"/>
    <property type="match status" value="1"/>
</dbReference>
<dbReference type="SMART" id="SM00046">
    <property type="entry name" value="DAGKc"/>
    <property type="match status" value="1"/>
</dbReference>
<reference evidence="3 4" key="1">
    <citation type="journal article" date="2018" name="MBio">
        <title>Comparative Genomics Reveals the Core Gene Toolbox for the Fungus-Insect Symbiosis.</title>
        <authorList>
            <person name="Wang Y."/>
            <person name="Stata M."/>
            <person name="Wang W."/>
            <person name="Stajich J.E."/>
            <person name="White M.M."/>
            <person name="Moncalvo J.M."/>
        </authorList>
    </citation>
    <scope>NUCLEOTIDE SEQUENCE [LARGE SCALE GENOMIC DNA]</scope>
    <source>
        <strain evidence="3 4">SWE-8-4</strain>
    </source>
</reference>
<dbReference type="GO" id="GO:0001727">
    <property type="term" value="F:lipid kinase activity"/>
    <property type="evidence" value="ECO:0007669"/>
    <property type="project" value="TreeGrafter"/>
</dbReference>
<dbReference type="Gene3D" id="2.60.200.40">
    <property type="match status" value="1"/>
</dbReference>
<dbReference type="GO" id="GO:0016020">
    <property type="term" value="C:membrane"/>
    <property type="evidence" value="ECO:0007669"/>
    <property type="project" value="TreeGrafter"/>
</dbReference>
<dbReference type="AlphaFoldDB" id="A0A2T9YI95"/>
<dbReference type="PANTHER" id="PTHR12358:SF31">
    <property type="entry name" value="ACYLGLYCEROL KINASE, MITOCHONDRIAL"/>
    <property type="match status" value="1"/>
</dbReference>
<dbReference type="InterPro" id="IPR017438">
    <property type="entry name" value="ATP-NAD_kinase_N"/>
</dbReference>
<evidence type="ECO:0000259" key="2">
    <source>
        <dbReference type="PROSITE" id="PS50146"/>
    </source>
</evidence>
<keyword evidence="4" id="KW-1185">Reference proteome</keyword>
<dbReference type="InterPro" id="IPR001206">
    <property type="entry name" value="Diacylglycerol_kinase_cat_dom"/>
</dbReference>
<protein>
    <recommendedName>
        <fullName evidence="2">DAGKc domain-containing protein</fullName>
    </recommendedName>
</protein>
<feature type="region of interest" description="Disordered" evidence="1">
    <location>
        <begin position="497"/>
        <end position="533"/>
    </location>
</feature>
<dbReference type="Gene3D" id="3.40.50.10330">
    <property type="entry name" value="Probable inorganic polyphosphate/atp-NAD kinase, domain 1"/>
    <property type="match status" value="1"/>
</dbReference>
<dbReference type="PROSITE" id="PS50146">
    <property type="entry name" value="DAGK"/>
    <property type="match status" value="1"/>
</dbReference>
<dbReference type="Proteomes" id="UP000245383">
    <property type="component" value="Unassembled WGS sequence"/>
</dbReference>
<feature type="domain" description="DAGKc" evidence="2">
    <location>
        <begin position="102"/>
        <end position="238"/>
    </location>
</feature>
<feature type="compositionally biased region" description="Polar residues" evidence="1">
    <location>
        <begin position="335"/>
        <end position="347"/>
    </location>
</feature>
<accession>A0A2T9YI95</accession>
<dbReference type="GO" id="GO:0046512">
    <property type="term" value="P:sphingosine biosynthetic process"/>
    <property type="evidence" value="ECO:0007669"/>
    <property type="project" value="TreeGrafter"/>
</dbReference>
<proteinExistence type="predicted"/>
<dbReference type="GO" id="GO:0005737">
    <property type="term" value="C:cytoplasm"/>
    <property type="evidence" value="ECO:0007669"/>
    <property type="project" value="TreeGrafter"/>
</dbReference>
<sequence length="600" mass="67045">MNTEQNFVQLYTSSGWLKGYINITSAGIVWSDVDEAAKNSEASKDSTCFTVFTISKKSSSSNHLKNTKRPICDSWSFNAKDNKTALYYIHQIQELIRPGYNAKSHNVLVMINPFSGRKKSIKIFKNFVEPVFKLSNVSYKIFETKHSMHAFEFMQKEDLSTFTAFCSVSGDGLLHEMANGFLSRPDWKRYKNIPFGIIPAGSGNGLAWSVDCGWPELASVAIAKNCVESLDIMAVSKPAELTCFCFLSLTYGYIADVDVESEIFRALGSIRTDIYGTFLLLNLRQYKAKIHYLPADFDKNITSSKPQTLPTDSDKIDNSINLTKKIDLNKQDFGSSSPIEIQSQNNIVHKPSPLKNTSSPNDSAYNSFENSLNNHDNTPKLSSMYTQIVPKLNSYEIDLPITSNNLPPGWKTAEGPFTFVNIVNVPWLSKSHLSSEEAHIGDGMLDLIWTNSKSRTKLLPYLTSSTTGGHLNKNDIILHRKVSSIIIEPELQASKLETEECDNNESNRISNSKTKNTKPNKKKSLANNQKNGIFSFDGEPSPVSSVKIDVIPKLLNVITSPWFENINYKNKHSSAPKTDSRAAIFGRAYLSKSNSTVSFF</sequence>
<evidence type="ECO:0000256" key="1">
    <source>
        <dbReference type="SAM" id="MobiDB-lite"/>
    </source>
</evidence>
<evidence type="ECO:0000313" key="4">
    <source>
        <dbReference type="Proteomes" id="UP000245383"/>
    </source>
</evidence>